<dbReference type="PANTHER" id="PTHR46410:SF26">
    <property type="entry name" value="BULB-TYPE LECTIN DOMAIN-CONTAINING PROTEIN-RELATED"/>
    <property type="match status" value="1"/>
</dbReference>
<dbReference type="Gene3D" id="4.10.60.10">
    <property type="entry name" value="Zinc finger, CCHC-type"/>
    <property type="match status" value="1"/>
</dbReference>
<protein>
    <submittedName>
        <fullName evidence="3">ARID DNA-binding domain-containing protein</fullName>
    </submittedName>
</protein>
<dbReference type="GO" id="GO:0008270">
    <property type="term" value="F:zinc ion binding"/>
    <property type="evidence" value="ECO:0007669"/>
    <property type="project" value="InterPro"/>
</dbReference>
<dbReference type="GO" id="GO:0003677">
    <property type="term" value="F:DNA binding"/>
    <property type="evidence" value="ECO:0007669"/>
    <property type="project" value="UniProtKB-KW"/>
</dbReference>
<accession>A0A6L2K1I5</accession>
<comment type="caution">
    <text evidence="3">The sequence shown here is derived from an EMBL/GenBank/DDBJ whole genome shotgun (WGS) entry which is preliminary data.</text>
</comment>
<reference evidence="3" key="1">
    <citation type="journal article" date="2019" name="Sci. Rep.">
        <title>Draft genome of Tanacetum cinerariifolium, the natural source of mosquito coil.</title>
        <authorList>
            <person name="Yamashiro T."/>
            <person name="Shiraishi A."/>
            <person name="Satake H."/>
            <person name="Nakayama K."/>
        </authorList>
    </citation>
    <scope>NUCLEOTIDE SEQUENCE</scope>
</reference>
<dbReference type="EMBL" id="BKCJ010001686">
    <property type="protein sequence ID" value="GEU43278.1"/>
    <property type="molecule type" value="Genomic_DNA"/>
</dbReference>
<dbReference type="InterPro" id="IPR054722">
    <property type="entry name" value="PolX-like_BBD"/>
</dbReference>
<organism evidence="3">
    <name type="scientific">Tanacetum cinerariifolium</name>
    <name type="common">Dalmatian daisy</name>
    <name type="synonym">Chrysanthemum cinerariifolium</name>
    <dbReference type="NCBI Taxonomy" id="118510"/>
    <lineage>
        <taxon>Eukaryota</taxon>
        <taxon>Viridiplantae</taxon>
        <taxon>Streptophyta</taxon>
        <taxon>Embryophyta</taxon>
        <taxon>Tracheophyta</taxon>
        <taxon>Spermatophyta</taxon>
        <taxon>Magnoliopsida</taxon>
        <taxon>eudicotyledons</taxon>
        <taxon>Gunneridae</taxon>
        <taxon>Pentapetalae</taxon>
        <taxon>asterids</taxon>
        <taxon>campanulids</taxon>
        <taxon>Asterales</taxon>
        <taxon>Asteraceae</taxon>
        <taxon>Asteroideae</taxon>
        <taxon>Anthemideae</taxon>
        <taxon>Anthemidinae</taxon>
        <taxon>Tanacetum</taxon>
    </lineage>
</organism>
<keyword evidence="3" id="KW-0238">DNA-binding</keyword>
<dbReference type="SUPFAM" id="SSF57756">
    <property type="entry name" value="Retrovirus zinc finger-like domains"/>
    <property type="match status" value="1"/>
</dbReference>
<feature type="region of interest" description="Disordered" evidence="1">
    <location>
        <begin position="360"/>
        <end position="400"/>
    </location>
</feature>
<feature type="compositionally biased region" description="Basic and acidic residues" evidence="1">
    <location>
        <begin position="372"/>
        <end position="387"/>
    </location>
</feature>
<proteinExistence type="predicted"/>
<dbReference type="Pfam" id="PF22936">
    <property type="entry name" value="Pol_BBD"/>
    <property type="match status" value="1"/>
</dbReference>
<dbReference type="PANTHER" id="PTHR46410">
    <property type="entry name" value="AT-RICH INTERACTIVE DOMAIN-CONTAINING PROTEIN 2"/>
    <property type="match status" value="1"/>
</dbReference>
<gene>
    <name evidence="3" type="ORF">Tci_015256</name>
</gene>
<dbReference type="AlphaFoldDB" id="A0A6L2K1I5"/>
<sequence length="400" mass="46208">MESKLAMVIVRPRTILVATIPLLPLRFVIKMHMLAVVKTRQSIFFMHKSQWFKPWEKPIRNRLENHKMRYSVKNGTAEIVPKSNQKRKLSNEGKNMLKEKLKEIEAINASSVCAAFKKKSAKTLTRKEKRARCFICKERGHVLWKCPNKKNKNRGEKSKPWFDEKLKYPEVVHVKTDYMVEGSDEQNWNKIWYVGSFYKNRMSPTKSLFKRLKNNFKVLNKEEDERKFIFSYGVGEAIVETKDGALVIPNVYYTPEITMNVLSTEQLENQDSTSMVESHNKFLEEYFESIDPTGECSLIKGMEDLKMEKEDVQDCIDDEYLSMNGTLYAMKERPGKEVVGKDRGTVELKEPQAFAGMNVEIGNSLNGTPKGTADERNSEGTTNKDLEDYTSSSDDFIVIT</sequence>
<evidence type="ECO:0000259" key="2">
    <source>
        <dbReference type="Pfam" id="PF22936"/>
    </source>
</evidence>
<evidence type="ECO:0000313" key="3">
    <source>
        <dbReference type="EMBL" id="GEU43278.1"/>
    </source>
</evidence>
<evidence type="ECO:0000256" key="1">
    <source>
        <dbReference type="SAM" id="MobiDB-lite"/>
    </source>
</evidence>
<feature type="domain" description="Retrovirus-related Pol polyprotein from transposon TNT 1-94-like beta-barrel" evidence="2">
    <location>
        <begin position="192"/>
        <end position="270"/>
    </location>
</feature>
<dbReference type="InterPro" id="IPR036875">
    <property type="entry name" value="Znf_CCHC_sf"/>
</dbReference>
<name>A0A6L2K1I5_TANCI</name>